<dbReference type="GO" id="GO:0016787">
    <property type="term" value="F:hydrolase activity"/>
    <property type="evidence" value="ECO:0007669"/>
    <property type="project" value="InterPro"/>
</dbReference>
<reference evidence="3" key="1">
    <citation type="journal article" date="2017" name="Genome Biol.">
        <title>Comparative genomics reveals high biological diversity and specific adaptations in the industrially and medically important fungal genus Aspergillus.</title>
        <authorList>
            <person name="de Vries R.P."/>
            <person name="Riley R."/>
            <person name="Wiebenga A."/>
            <person name="Aguilar-Osorio G."/>
            <person name="Amillis S."/>
            <person name="Uchima C.A."/>
            <person name="Anderluh G."/>
            <person name="Asadollahi M."/>
            <person name="Askin M."/>
            <person name="Barry K."/>
            <person name="Battaglia E."/>
            <person name="Bayram O."/>
            <person name="Benocci T."/>
            <person name="Braus-Stromeyer S.A."/>
            <person name="Caldana C."/>
            <person name="Canovas D."/>
            <person name="Cerqueira G.C."/>
            <person name="Chen F."/>
            <person name="Chen W."/>
            <person name="Choi C."/>
            <person name="Clum A."/>
            <person name="Dos Santos R.A."/>
            <person name="Damasio A.R."/>
            <person name="Diallinas G."/>
            <person name="Emri T."/>
            <person name="Fekete E."/>
            <person name="Flipphi M."/>
            <person name="Freyberg S."/>
            <person name="Gallo A."/>
            <person name="Gournas C."/>
            <person name="Habgood R."/>
            <person name="Hainaut M."/>
            <person name="Harispe M.L."/>
            <person name="Henrissat B."/>
            <person name="Hilden K.S."/>
            <person name="Hope R."/>
            <person name="Hossain A."/>
            <person name="Karabika E."/>
            <person name="Karaffa L."/>
            <person name="Karanyi Z."/>
            <person name="Krasevec N."/>
            <person name="Kuo A."/>
            <person name="Kusch H."/>
            <person name="LaButti K."/>
            <person name="Lagendijk E.L."/>
            <person name="Lapidus A."/>
            <person name="Levasseur A."/>
            <person name="Lindquist E."/>
            <person name="Lipzen A."/>
            <person name="Logrieco A.F."/>
            <person name="MacCabe A."/>
            <person name="Maekelae M.R."/>
            <person name="Malavazi I."/>
            <person name="Melin P."/>
            <person name="Meyer V."/>
            <person name="Mielnichuk N."/>
            <person name="Miskei M."/>
            <person name="Molnar A.P."/>
            <person name="Mule G."/>
            <person name="Ngan C.Y."/>
            <person name="Orejas M."/>
            <person name="Orosz E."/>
            <person name="Ouedraogo J.P."/>
            <person name="Overkamp K.M."/>
            <person name="Park H.-S."/>
            <person name="Perrone G."/>
            <person name="Piumi F."/>
            <person name="Punt P.J."/>
            <person name="Ram A.F."/>
            <person name="Ramon A."/>
            <person name="Rauscher S."/>
            <person name="Record E."/>
            <person name="Riano-Pachon D.M."/>
            <person name="Robert V."/>
            <person name="Roehrig J."/>
            <person name="Ruller R."/>
            <person name="Salamov A."/>
            <person name="Salih N.S."/>
            <person name="Samson R.A."/>
            <person name="Sandor E."/>
            <person name="Sanguinetti M."/>
            <person name="Schuetze T."/>
            <person name="Sepcic K."/>
            <person name="Shelest E."/>
            <person name="Sherlock G."/>
            <person name="Sophianopoulou V."/>
            <person name="Squina F.M."/>
            <person name="Sun H."/>
            <person name="Susca A."/>
            <person name="Todd R.B."/>
            <person name="Tsang A."/>
            <person name="Unkles S.E."/>
            <person name="van de Wiele N."/>
            <person name="van Rossen-Uffink D."/>
            <person name="Oliveira J.V."/>
            <person name="Vesth T.C."/>
            <person name="Visser J."/>
            <person name="Yu J.-H."/>
            <person name="Zhou M."/>
            <person name="Andersen M.R."/>
            <person name="Archer D.B."/>
            <person name="Baker S.E."/>
            <person name="Benoit I."/>
            <person name="Brakhage A.A."/>
            <person name="Braus G.H."/>
            <person name="Fischer R."/>
            <person name="Frisvad J.C."/>
            <person name="Goldman G.H."/>
            <person name="Houbraken J."/>
            <person name="Oakley B."/>
            <person name="Pocsi I."/>
            <person name="Scazzocchio C."/>
            <person name="Seiboth B."/>
            <person name="vanKuyk P.A."/>
            <person name="Wortman J."/>
            <person name="Dyer P.S."/>
            <person name="Grigoriev I.V."/>
        </authorList>
    </citation>
    <scope>NUCLEOTIDE SEQUENCE [LARGE SCALE GENOMIC DNA]</scope>
    <source>
        <strain evidence="3">ITEM 5010</strain>
    </source>
</reference>
<dbReference type="InterPro" id="IPR002925">
    <property type="entry name" value="Dienelactn_hydro"/>
</dbReference>
<dbReference type="PANTHER" id="PTHR17630:SF44">
    <property type="entry name" value="PROTEIN AIM2"/>
    <property type="match status" value="1"/>
</dbReference>
<dbReference type="VEuPathDB" id="FungiDB:ASPCADRAFT_206410"/>
<accession>A0A1R3RT47</accession>
<name>A0A1R3RT47_ASPC5</name>
<sequence>MTSLPPAQCCIGGHLHKGTPKGEVTDIDGIYTYVSAPADQSTHNAILFLSDIFGPKLINSQLIADQFADNGYYVVMPDLFNDDPVPVEHGEDFDIMKWLQKHLPPVTDPIVDKTLDHMRNKLGCQRIGAVGYCYGGKYVVRYLKPGKVDVGFMAHPVNVEADELKGIQGPLSIAAAVSDFLFPTEKRRESEDILAEVGQPYQLSLYSHVEHGYAVRCNMEVRQQRIAKEQSFAQAVSWFHQYLKE</sequence>
<dbReference type="EMBL" id="KV907497">
    <property type="protein sequence ID" value="OOF97637.1"/>
    <property type="molecule type" value="Genomic_DNA"/>
</dbReference>
<evidence type="ECO:0000313" key="2">
    <source>
        <dbReference type="EMBL" id="OOF97637.1"/>
    </source>
</evidence>
<dbReference type="Gene3D" id="3.40.50.1820">
    <property type="entry name" value="alpha/beta hydrolase"/>
    <property type="match status" value="1"/>
</dbReference>
<dbReference type="Proteomes" id="UP000188318">
    <property type="component" value="Unassembled WGS sequence"/>
</dbReference>
<evidence type="ECO:0000313" key="3">
    <source>
        <dbReference type="Proteomes" id="UP000188318"/>
    </source>
</evidence>
<dbReference type="SUPFAM" id="SSF53474">
    <property type="entry name" value="alpha/beta-Hydrolases"/>
    <property type="match status" value="1"/>
</dbReference>
<protein>
    <recommendedName>
        <fullName evidence="1">Dienelactone hydrolase domain-containing protein</fullName>
    </recommendedName>
</protein>
<organism evidence="2 3">
    <name type="scientific">Aspergillus carbonarius (strain ITEM 5010)</name>
    <dbReference type="NCBI Taxonomy" id="602072"/>
    <lineage>
        <taxon>Eukaryota</taxon>
        <taxon>Fungi</taxon>
        <taxon>Dikarya</taxon>
        <taxon>Ascomycota</taxon>
        <taxon>Pezizomycotina</taxon>
        <taxon>Eurotiomycetes</taxon>
        <taxon>Eurotiomycetidae</taxon>
        <taxon>Eurotiales</taxon>
        <taxon>Aspergillaceae</taxon>
        <taxon>Aspergillus</taxon>
        <taxon>Aspergillus subgen. Circumdati</taxon>
    </lineage>
</organism>
<dbReference type="AlphaFoldDB" id="A0A1R3RT47"/>
<gene>
    <name evidence="2" type="ORF">ASPCADRAFT_206410</name>
</gene>
<dbReference type="OrthoDB" id="17560at2759"/>
<dbReference type="PANTHER" id="PTHR17630">
    <property type="entry name" value="DIENELACTONE HYDROLASE"/>
    <property type="match status" value="1"/>
</dbReference>
<dbReference type="STRING" id="602072.A0A1R3RT47"/>
<dbReference type="Pfam" id="PF01738">
    <property type="entry name" value="DLH"/>
    <property type="match status" value="1"/>
</dbReference>
<evidence type="ECO:0000259" key="1">
    <source>
        <dbReference type="Pfam" id="PF01738"/>
    </source>
</evidence>
<proteinExistence type="predicted"/>
<feature type="domain" description="Dienelactone hydrolase" evidence="1">
    <location>
        <begin position="32"/>
        <end position="243"/>
    </location>
</feature>
<dbReference type="InterPro" id="IPR029058">
    <property type="entry name" value="AB_hydrolase_fold"/>
</dbReference>
<dbReference type="OMA" id="YCYGGKY"/>
<keyword evidence="3" id="KW-1185">Reference proteome</keyword>